<evidence type="ECO:0000313" key="2">
    <source>
        <dbReference type="EMBL" id="KAH9839870.1"/>
    </source>
</evidence>
<keyword evidence="1" id="KW-1133">Transmembrane helix</keyword>
<evidence type="ECO:0000313" key="3">
    <source>
        <dbReference type="Proteomes" id="UP000814176"/>
    </source>
</evidence>
<keyword evidence="1" id="KW-0472">Membrane</keyword>
<gene>
    <name evidence="2" type="ORF">C8Q71DRAFT_744600</name>
</gene>
<organism evidence="2 3">
    <name type="scientific">Rhodofomes roseus</name>
    <dbReference type="NCBI Taxonomy" id="34475"/>
    <lineage>
        <taxon>Eukaryota</taxon>
        <taxon>Fungi</taxon>
        <taxon>Dikarya</taxon>
        <taxon>Basidiomycota</taxon>
        <taxon>Agaricomycotina</taxon>
        <taxon>Agaricomycetes</taxon>
        <taxon>Polyporales</taxon>
        <taxon>Rhodofomes</taxon>
    </lineage>
</organism>
<keyword evidence="1" id="KW-0812">Transmembrane</keyword>
<comment type="caution">
    <text evidence="2">The sequence shown here is derived from an EMBL/GenBank/DDBJ whole genome shotgun (WGS) entry which is preliminary data.</text>
</comment>
<feature type="transmembrane region" description="Helical" evidence="1">
    <location>
        <begin position="113"/>
        <end position="132"/>
    </location>
</feature>
<dbReference type="RefSeq" id="XP_047781520.1">
    <property type="nucleotide sequence ID" value="XM_047922954.1"/>
</dbReference>
<feature type="transmembrane region" description="Helical" evidence="1">
    <location>
        <begin position="58"/>
        <end position="77"/>
    </location>
</feature>
<proteinExistence type="predicted"/>
<sequence length="334" mass="36830">MPDKVTLISANLVTVGIESLFYGIVLLLSLTFFYLHLDHVSDSVSTSSRGTSRLSRTLTPIFIGSIYICACCTAHWVLTMTRLFQAFVIFEGGQAPLLFYTDLSQSTEVAKSAAIIGTLIGADVMICYRLWIVWGRNWYVIIVPIFTILGLCVSGVGIIYTASRLASADTIFVSDVAHWVKADYATTFVTNIYSSGMLAFKVWKANRSTVRPYIGGNLMRVLITIVESAALYTIYAVVFFAVYEADSNLQYTFVDTLCQVAGIAFMMINVRVRLGWAAKGVVSQASSGVLRSHRNPRQSHVMRAVAVDVSTVVHKDDELGQGIKYDMPSQYQAV</sequence>
<feature type="transmembrane region" description="Helical" evidence="1">
    <location>
        <begin position="221"/>
        <end position="243"/>
    </location>
</feature>
<protein>
    <submittedName>
        <fullName evidence="2">Uncharacterized protein</fullName>
    </submittedName>
</protein>
<keyword evidence="3" id="KW-1185">Reference proteome</keyword>
<dbReference type="GeneID" id="72003686"/>
<dbReference type="EMBL" id="JADCUA010000005">
    <property type="protein sequence ID" value="KAH9839870.1"/>
    <property type="molecule type" value="Genomic_DNA"/>
</dbReference>
<feature type="transmembrane region" description="Helical" evidence="1">
    <location>
        <begin position="249"/>
        <end position="270"/>
    </location>
</feature>
<dbReference type="Proteomes" id="UP000814176">
    <property type="component" value="Unassembled WGS sequence"/>
</dbReference>
<accession>A0ABQ8KPI6</accession>
<evidence type="ECO:0000256" key="1">
    <source>
        <dbReference type="SAM" id="Phobius"/>
    </source>
</evidence>
<reference evidence="2 3" key="1">
    <citation type="journal article" date="2021" name="Environ. Microbiol.">
        <title>Gene family expansions and transcriptome signatures uncover fungal adaptations to wood decay.</title>
        <authorList>
            <person name="Hage H."/>
            <person name="Miyauchi S."/>
            <person name="Viragh M."/>
            <person name="Drula E."/>
            <person name="Min B."/>
            <person name="Chaduli D."/>
            <person name="Navarro D."/>
            <person name="Favel A."/>
            <person name="Norest M."/>
            <person name="Lesage-Meessen L."/>
            <person name="Balint B."/>
            <person name="Merenyi Z."/>
            <person name="de Eugenio L."/>
            <person name="Morin E."/>
            <person name="Martinez A.T."/>
            <person name="Baldrian P."/>
            <person name="Stursova M."/>
            <person name="Martinez M.J."/>
            <person name="Novotny C."/>
            <person name="Magnuson J.K."/>
            <person name="Spatafora J.W."/>
            <person name="Maurice S."/>
            <person name="Pangilinan J."/>
            <person name="Andreopoulos W."/>
            <person name="LaButti K."/>
            <person name="Hundley H."/>
            <person name="Na H."/>
            <person name="Kuo A."/>
            <person name="Barry K."/>
            <person name="Lipzen A."/>
            <person name="Henrissat B."/>
            <person name="Riley R."/>
            <person name="Ahrendt S."/>
            <person name="Nagy L.G."/>
            <person name="Grigoriev I.V."/>
            <person name="Martin F."/>
            <person name="Rosso M.N."/>
        </authorList>
    </citation>
    <scope>NUCLEOTIDE SEQUENCE [LARGE SCALE GENOMIC DNA]</scope>
    <source>
        <strain evidence="2 3">CIRM-BRFM 1785</strain>
    </source>
</reference>
<feature type="transmembrane region" description="Helical" evidence="1">
    <location>
        <begin position="20"/>
        <end position="37"/>
    </location>
</feature>
<feature type="transmembrane region" description="Helical" evidence="1">
    <location>
        <begin position="138"/>
        <end position="160"/>
    </location>
</feature>
<name>A0ABQ8KPI6_9APHY</name>